<accession>A0A6J4IM16</accession>
<sequence length="132" mass="13733">MTTRKVSSKKASSRPSAAKKKARPARKKSGSKSATASAQSLADRADAGSPASTRDAAADAVDECIRRNTDAGAQWHGGTTLNAVPVEQPDDVAACLNGSVLAASNNKFAPREVKGTWTVQRLKGETRNRVGA</sequence>
<name>A0A6J4IM16_9BACT</name>
<evidence type="ECO:0000256" key="1">
    <source>
        <dbReference type="SAM" id="MobiDB-lite"/>
    </source>
</evidence>
<gene>
    <name evidence="2" type="ORF">AVDCRST_MAG42-2512</name>
</gene>
<feature type="compositionally biased region" description="Basic residues" evidence="1">
    <location>
        <begin position="1"/>
        <end position="30"/>
    </location>
</feature>
<protein>
    <submittedName>
        <fullName evidence="2">Uncharacterized protein</fullName>
    </submittedName>
</protein>
<evidence type="ECO:0000313" key="2">
    <source>
        <dbReference type="EMBL" id="CAA9256621.1"/>
    </source>
</evidence>
<dbReference type="AlphaFoldDB" id="A0A6J4IM16"/>
<feature type="compositionally biased region" description="Low complexity" evidence="1">
    <location>
        <begin position="31"/>
        <end position="40"/>
    </location>
</feature>
<organism evidence="2">
    <name type="scientific">uncultured Chthoniobacterales bacterium</name>
    <dbReference type="NCBI Taxonomy" id="1836801"/>
    <lineage>
        <taxon>Bacteria</taxon>
        <taxon>Pseudomonadati</taxon>
        <taxon>Verrucomicrobiota</taxon>
        <taxon>Spartobacteria</taxon>
        <taxon>Chthoniobacterales</taxon>
        <taxon>environmental samples</taxon>
    </lineage>
</organism>
<feature type="region of interest" description="Disordered" evidence="1">
    <location>
        <begin position="1"/>
        <end position="59"/>
    </location>
</feature>
<dbReference type="EMBL" id="CADCTA010000087">
    <property type="protein sequence ID" value="CAA9256621.1"/>
    <property type="molecule type" value="Genomic_DNA"/>
</dbReference>
<proteinExistence type="predicted"/>
<reference evidence="2" key="1">
    <citation type="submission" date="2020-02" db="EMBL/GenBank/DDBJ databases">
        <authorList>
            <person name="Meier V. D."/>
        </authorList>
    </citation>
    <scope>NUCLEOTIDE SEQUENCE</scope>
    <source>
        <strain evidence="2">AVDCRST_MAG42</strain>
    </source>
</reference>